<comment type="subcellular location">
    <subcellularLocation>
        <location evidence="1">Cell membrane</location>
        <topology evidence="1">Single-pass type I membrane protein</topology>
    </subcellularLocation>
</comment>
<keyword evidence="9 12" id="KW-0472">Membrane</keyword>
<evidence type="ECO:0000256" key="11">
    <source>
        <dbReference type="ARBA" id="ARBA00023180"/>
    </source>
</evidence>
<dbReference type="SUPFAM" id="SSF52058">
    <property type="entry name" value="L domain-like"/>
    <property type="match status" value="3"/>
</dbReference>
<keyword evidence="8 12" id="KW-1133">Transmembrane helix</keyword>
<name>A0AB40B135_DIOCR</name>
<evidence type="ECO:0000256" key="10">
    <source>
        <dbReference type="ARBA" id="ARBA00023170"/>
    </source>
</evidence>
<feature type="signal peptide" evidence="13">
    <location>
        <begin position="1"/>
        <end position="16"/>
    </location>
</feature>
<dbReference type="SMART" id="SM00365">
    <property type="entry name" value="LRR_SD22"/>
    <property type="match status" value="5"/>
</dbReference>
<dbReference type="PROSITE" id="PS51450">
    <property type="entry name" value="LRR"/>
    <property type="match status" value="1"/>
</dbReference>
<organism evidence="16 17">
    <name type="scientific">Dioscorea cayennensis subsp. rotundata</name>
    <name type="common">White Guinea yam</name>
    <name type="synonym">Dioscorea rotundata</name>
    <dbReference type="NCBI Taxonomy" id="55577"/>
    <lineage>
        <taxon>Eukaryota</taxon>
        <taxon>Viridiplantae</taxon>
        <taxon>Streptophyta</taxon>
        <taxon>Embryophyta</taxon>
        <taxon>Tracheophyta</taxon>
        <taxon>Spermatophyta</taxon>
        <taxon>Magnoliopsida</taxon>
        <taxon>Liliopsida</taxon>
        <taxon>Dioscoreales</taxon>
        <taxon>Dioscoreaceae</taxon>
        <taxon>Dioscorea</taxon>
    </lineage>
</organism>
<evidence type="ECO:0000259" key="15">
    <source>
        <dbReference type="Pfam" id="PF23598"/>
    </source>
</evidence>
<dbReference type="FunFam" id="3.80.10.10:FF:000383">
    <property type="entry name" value="Leucine-rich repeat receptor protein kinase EMS1"/>
    <property type="match status" value="1"/>
</dbReference>
<feature type="domain" description="Leucine-rich repeat-containing N-terminal plant-type" evidence="14">
    <location>
        <begin position="44"/>
        <end position="80"/>
    </location>
</feature>
<accession>A0AB40B135</accession>
<evidence type="ECO:0000313" key="16">
    <source>
        <dbReference type="Proteomes" id="UP001515500"/>
    </source>
</evidence>
<keyword evidence="3" id="KW-1003">Cell membrane</keyword>
<dbReference type="InterPro" id="IPR032675">
    <property type="entry name" value="LRR_dom_sf"/>
</dbReference>
<dbReference type="SUPFAM" id="SSF52047">
    <property type="entry name" value="RNI-like"/>
    <property type="match status" value="1"/>
</dbReference>
<evidence type="ECO:0000256" key="12">
    <source>
        <dbReference type="SAM" id="Phobius"/>
    </source>
</evidence>
<feature type="chain" id="PRO_5044280361" evidence="13">
    <location>
        <begin position="17"/>
        <end position="1007"/>
    </location>
</feature>
<evidence type="ECO:0000313" key="17">
    <source>
        <dbReference type="RefSeq" id="XP_039120952.1"/>
    </source>
</evidence>
<dbReference type="InterPro" id="IPR055414">
    <property type="entry name" value="LRR_R13L4/SHOC2-like"/>
</dbReference>
<dbReference type="Pfam" id="PF23598">
    <property type="entry name" value="LRR_14"/>
    <property type="match status" value="1"/>
</dbReference>
<evidence type="ECO:0000256" key="5">
    <source>
        <dbReference type="ARBA" id="ARBA00022692"/>
    </source>
</evidence>
<dbReference type="FunFam" id="3.80.10.10:FF:001347">
    <property type="entry name" value="LRR receptor-like serine/threonine-protein kinase GSO2"/>
    <property type="match status" value="1"/>
</dbReference>
<dbReference type="GO" id="GO:0005886">
    <property type="term" value="C:plasma membrane"/>
    <property type="evidence" value="ECO:0007669"/>
    <property type="project" value="UniProtKB-SubCell"/>
</dbReference>
<evidence type="ECO:0000256" key="2">
    <source>
        <dbReference type="ARBA" id="ARBA00009592"/>
    </source>
</evidence>
<evidence type="ECO:0000256" key="13">
    <source>
        <dbReference type="SAM" id="SignalP"/>
    </source>
</evidence>
<evidence type="ECO:0000256" key="1">
    <source>
        <dbReference type="ARBA" id="ARBA00004251"/>
    </source>
</evidence>
<evidence type="ECO:0000256" key="8">
    <source>
        <dbReference type="ARBA" id="ARBA00022989"/>
    </source>
</evidence>
<feature type="transmembrane region" description="Helical" evidence="12">
    <location>
        <begin position="948"/>
        <end position="971"/>
    </location>
</feature>
<dbReference type="InterPro" id="IPR013210">
    <property type="entry name" value="LRR_N_plant-typ"/>
</dbReference>
<dbReference type="PANTHER" id="PTHR48063">
    <property type="entry name" value="LRR RECEPTOR-LIKE KINASE"/>
    <property type="match status" value="1"/>
</dbReference>
<evidence type="ECO:0000256" key="3">
    <source>
        <dbReference type="ARBA" id="ARBA00022475"/>
    </source>
</evidence>
<evidence type="ECO:0000256" key="7">
    <source>
        <dbReference type="ARBA" id="ARBA00022737"/>
    </source>
</evidence>
<dbReference type="Pfam" id="PF13855">
    <property type="entry name" value="LRR_8"/>
    <property type="match status" value="1"/>
</dbReference>
<evidence type="ECO:0000256" key="4">
    <source>
        <dbReference type="ARBA" id="ARBA00022614"/>
    </source>
</evidence>
<dbReference type="InterPro" id="IPR003591">
    <property type="entry name" value="Leu-rich_rpt_typical-subtyp"/>
</dbReference>
<dbReference type="GeneID" id="120257561"/>
<keyword evidence="10" id="KW-0675">Receptor</keyword>
<dbReference type="SMART" id="SM00369">
    <property type="entry name" value="LRR_TYP"/>
    <property type="match status" value="8"/>
</dbReference>
<keyword evidence="11" id="KW-0325">Glycoprotein</keyword>
<comment type="similarity">
    <text evidence="2">Belongs to the RLP family.</text>
</comment>
<keyword evidence="7" id="KW-0677">Repeat</keyword>
<dbReference type="InterPro" id="IPR046956">
    <property type="entry name" value="RLP23-like"/>
</dbReference>
<keyword evidence="6 13" id="KW-0732">Signal</keyword>
<evidence type="ECO:0000256" key="9">
    <source>
        <dbReference type="ARBA" id="ARBA00023136"/>
    </source>
</evidence>
<dbReference type="Proteomes" id="UP001515500">
    <property type="component" value="Unplaced"/>
</dbReference>
<dbReference type="PRINTS" id="PR00019">
    <property type="entry name" value="LEURICHRPT"/>
</dbReference>
<evidence type="ECO:0000256" key="6">
    <source>
        <dbReference type="ARBA" id="ARBA00022729"/>
    </source>
</evidence>
<dbReference type="RefSeq" id="XP_039120952.1">
    <property type="nucleotide sequence ID" value="XM_039265018.1"/>
</dbReference>
<protein>
    <submittedName>
        <fullName evidence="17">Receptor-like protein EIX2</fullName>
    </submittedName>
</protein>
<dbReference type="FunFam" id="3.80.10.10:FF:000095">
    <property type="entry name" value="LRR receptor-like serine/threonine-protein kinase GSO1"/>
    <property type="match status" value="1"/>
</dbReference>
<sequence>MALIIHVLLLLGFAVQIKEDLGISHAKAFLVSSAEHPPANCIESERMALVDFKKHINDPNNKLSSWAGRYCCSWEGVRCDNTTGNVIGLDLRNRIPYYQRAGDIFLYSPRHNGSLGGKISPSLLHLQHLKHLDLSRNYFSVTSIPAFISQFKELRYLNLSKSVFHGPIPASLGNLSSLHTLDLSYNGVYDDPAHQWLSRLTSLQLLDMSGVDFGSSSSSSTLFQALNKLPSIKEIRLAECELGSIPLSIPHLNFSSLTVLDLSENSINSSVPGWVFNLTELEYLDLSYNYFHGKLSSRLASMASLETLILAMSGFSDENGIPESIGSLCCLKTLDLSGWNISQRLAEFRNVFSGCLRNSLTDLHLSSANLKGDVPDWIGDIKNLKVLDFMFNSLFGSLPSSLAKLSHLEELLLHMNQLNGTLPEEIGQLAELVNIGLSGNQLSGVITEAHFARLEKLDALDMTGNSLVFNVSSNWIPPFHLKTLRIRSCSVGLEFPSWLRKQSRLHVLDMSYTGISEAIPDWFWNLTQNLYTLDLSHNLIEGIISKSLSFDQIDKIDLSCNLFYGPFPQFHSATLAILDLSNNSFSGFIPLNIADYMSNLFYLSLTRNNLGGTVPSSMCQMKKLAGLFLSKNKLINKLPDCWSNSSALVVFDAGDNHLSGSIPDSLCQVPALQSLHLGDNVLSGEFPVSLKNCTQLYALDLSDNSFSGSIPTWLAESLSGLGILSLKSNTFIGYIPAEISQLTSLQILDLSSNNLSGPIPRSLGNFSTMKVPHKGGSRLVVVQTYEESLLLNLKGRQDTYTSKLLSLVKMIDLSNNHLSGVIPEELASLYGLQGFNLSRNYLHGEIPAKFGQLQQLETLDLSRNHFSGSIPATLSNLTFLAHFNVSYNNLSGRIPSGNQFNTFTDPSIYIGNHLCGFPLTDNCTKGGGPNQEKPSDHGNEDDGDDEMVWMYIGSLSGFAVGFWTIWGVLIFKNKWRYAYFRYTDTTCDNIHVWVVVNFVRMKSKIIS</sequence>
<dbReference type="Gene3D" id="3.80.10.10">
    <property type="entry name" value="Ribonuclease Inhibitor"/>
    <property type="match status" value="5"/>
</dbReference>
<keyword evidence="16" id="KW-1185">Reference proteome</keyword>
<evidence type="ECO:0000259" key="14">
    <source>
        <dbReference type="Pfam" id="PF08263"/>
    </source>
</evidence>
<reference evidence="17" key="1">
    <citation type="submission" date="2025-08" db="UniProtKB">
        <authorList>
            <consortium name="RefSeq"/>
        </authorList>
    </citation>
    <scope>IDENTIFICATION</scope>
</reference>
<dbReference type="InterPro" id="IPR001611">
    <property type="entry name" value="Leu-rich_rpt"/>
</dbReference>
<dbReference type="AlphaFoldDB" id="A0AB40B135"/>
<keyword evidence="4" id="KW-0433">Leucine-rich repeat</keyword>
<dbReference type="Pfam" id="PF00560">
    <property type="entry name" value="LRR_1"/>
    <property type="match status" value="6"/>
</dbReference>
<gene>
    <name evidence="17" type="primary">LOC120257561</name>
</gene>
<feature type="domain" description="Disease resistance R13L4/SHOC-2-like LRR" evidence="15">
    <location>
        <begin position="122"/>
        <end position="311"/>
    </location>
</feature>
<proteinExistence type="inferred from homology"/>
<dbReference type="FunFam" id="3.80.10.10:FF:000111">
    <property type="entry name" value="LRR receptor-like serine/threonine-protein kinase ERECTA"/>
    <property type="match status" value="1"/>
</dbReference>
<dbReference type="Pfam" id="PF08263">
    <property type="entry name" value="LRRNT_2"/>
    <property type="match status" value="1"/>
</dbReference>
<keyword evidence="5 12" id="KW-0812">Transmembrane</keyword>
<dbReference type="PANTHER" id="PTHR48063:SF112">
    <property type="entry name" value="RECEPTOR LIKE PROTEIN 30-LIKE"/>
    <property type="match status" value="1"/>
</dbReference>